<dbReference type="EMBL" id="JAVDYJ010000001">
    <property type="protein sequence ID" value="MDR7346051.1"/>
    <property type="molecule type" value="Genomic_DNA"/>
</dbReference>
<accession>A0ABU2AYD4</accession>
<gene>
    <name evidence="3" type="ORF">J2S62_000308</name>
</gene>
<sequence>MTYEPYPTQPDPYSSGGYPPQPPAPQQRRGFGIAAMVVGIISLLLAFIPFIGFISFLLGLVAIGLGIFAVVKRRGKGQGIAGIITGAVSLVVALVVTLIASAFVSILEDELQNPEDFFEMDPQELEELLETPDAEIDAASEGSDDILNTPLAYSSLTVIGDEEALPAGEAGEVSVVAINRSEENTTFPFIVQNQTDEAISRVEVSGRAVDSDGETLGTGSSHAVYPNVVLPGGYAFGYVYVDSSDYTLPSGATIPDLRLEFTEGLGSYESLISLDIENFEELSNGDLTGDVVNPHDIDVGGPIGVDTVCLSGDDHVTYDQTYTDNDHIDASDSSTWTLRSYRETPECTVRLLSSNGYDW</sequence>
<feature type="region of interest" description="Disordered" evidence="1">
    <location>
        <begin position="1"/>
        <end position="23"/>
    </location>
</feature>
<feature type="transmembrane region" description="Helical" evidence="2">
    <location>
        <begin position="30"/>
        <end position="48"/>
    </location>
</feature>
<evidence type="ECO:0000256" key="1">
    <source>
        <dbReference type="SAM" id="MobiDB-lite"/>
    </source>
</evidence>
<evidence type="ECO:0000313" key="3">
    <source>
        <dbReference type="EMBL" id="MDR7346051.1"/>
    </source>
</evidence>
<keyword evidence="2" id="KW-0812">Transmembrane</keyword>
<keyword evidence="2" id="KW-0472">Membrane</keyword>
<reference evidence="3 4" key="1">
    <citation type="submission" date="2023-07" db="EMBL/GenBank/DDBJ databases">
        <title>Sequencing the genomes of 1000 actinobacteria strains.</title>
        <authorList>
            <person name="Klenk H.-P."/>
        </authorList>
    </citation>
    <scope>NUCLEOTIDE SEQUENCE [LARGE SCALE GENOMIC DNA]</scope>
    <source>
        <strain evidence="3 4">DSM 22966</strain>
    </source>
</reference>
<comment type="caution">
    <text evidence="3">The sequence shown here is derived from an EMBL/GenBank/DDBJ whole genome shotgun (WGS) entry which is preliminary data.</text>
</comment>
<dbReference type="Proteomes" id="UP001183794">
    <property type="component" value="Unassembled WGS sequence"/>
</dbReference>
<organism evidence="3 4">
    <name type="scientific">Enteractinococcus fodinae</name>
    <dbReference type="NCBI Taxonomy" id="684663"/>
    <lineage>
        <taxon>Bacteria</taxon>
        <taxon>Bacillati</taxon>
        <taxon>Actinomycetota</taxon>
        <taxon>Actinomycetes</taxon>
        <taxon>Micrococcales</taxon>
        <taxon>Micrococcaceae</taxon>
    </lineage>
</organism>
<keyword evidence="2" id="KW-1133">Transmembrane helix</keyword>
<protein>
    <recommendedName>
        <fullName evidence="5">DUF4190 domain-containing protein</fullName>
    </recommendedName>
</protein>
<evidence type="ECO:0000313" key="4">
    <source>
        <dbReference type="Proteomes" id="UP001183794"/>
    </source>
</evidence>
<feature type="transmembrane region" description="Helical" evidence="2">
    <location>
        <begin position="83"/>
        <end position="107"/>
    </location>
</feature>
<proteinExistence type="predicted"/>
<keyword evidence="4" id="KW-1185">Reference proteome</keyword>
<evidence type="ECO:0008006" key="5">
    <source>
        <dbReference type="Google" id="ProtNLM"/>
    </source>
</evidence>
<name>A0ABU2AYD4_9MICC</name>
<dbReference type="RefSeq" id="WP_310170491.1">
    <property type="nucleotide sequence ID" value="NZ_BAABHE010000002.1"/>
</dbReference>
<evidence type="ECO:0000256" key="2">
    <source>
        <dbReference type="SAM" id="Phobius"/>
    </source>
</evidence>